<evidence type="ECO:0000256" key="10">
    <source>
        <dbReference type="RuleBase" id="RU003915"/>
    </source>
</evidence>
<keyword evidence="7 9" id="KW-0413">Isomerase</keyword>
<evidence type="ECO:0000256" key="1">
    <source>
        <dbReference type="ARBA" id="ARBA00000971"/>
    </source>
</evidence>
<evidence type="ECO:0000256" key="3">
    <source>
        <dbReference type="ARBA" id="ARBA00006577"/>
    </source>
</evidence>
<comment type="caution">
    <text evidence="12">The sequence shown here is derived from an EMBL/GenBank/DDBJ whole genome shotgun (WGS) entry which is preliminary data.</text>
</comment>
<evidence type="ECO:0000256" key="9">
    <source>
        <dbReference type="PROSITE-ProRule" id="PRU00277"/>
    </source>
</evidence>
<dbReference type="PANTHER" id="PTHR47861">
    <property type="entry name" value="FKBP-TYPE PEPTIDYL-PROLYL CIS-TRANS ISOMERASE SLYD"/>
    <property type="match status" value="1"/>
</dbReference>
<dbReference type="EMBL" id="QFPO01000009">
    <property type="protein sequence ID" value="PZQ13440.1"/>
    <property type="molecule type" value="Genomic_DNA"/>
</dbReference>
<evidence type="ECO:0000256" key="2">
    <source>
        <dbReference type="ARBA" id="ARBA00004496"/>
    </source>
</evidence>
<dbReference type="EC" id="5.2.1.8" evidence="10"/>
<dbReference type="GO" id="GO:0003755">
    <property type="term" value="F:peptidyl-prolyl cis-trans isomerase activity"/>
    <property type="evidence" value="ECO:0007669"/>
    <property type="project" value="UniProtKB-UniRule"/>
</dbReference>
<organism evidence="12 13">
    <name type="scientific">Rhodanobacter denitrificans</name>
    <dbReference type="NCBI Taxonomy" id="666685"/>
    <lineage>
        <taxon>Bacteria</taxon>
        <taxon>Pseudomonadati</taxon>
        <taxon>Pseudomonadota</taxon>
        <taxon>Gammaproteobacteria</taxon>
        <taxon>Lysobacterales</taxon>
        <taxon>Rhodanobacteraceae</taxon>
        <taxon>Rhodanobacter</taxon>
    </lineage>
</organism>
<evidence type="ECO:0000256" key="8">
    <source>
        <dbReference type="ARBA" id="ARBA00037071"/>
    </source>
</evidence>
<comment type="function">
    <text evidence="8">Also involved in hydrogenase metallocenter assembly, probably by participating in the nickel insertion step. This function in hydrogenase biosynthesis requires chaperone activity and the presence of the metal-binding domain, but not PPIase activity.</text>
</comment>
<reference evidence="12 13" key="1">
    <citation type="submission" date="2017-08" db="EMBL/GenBank/DDBJ databases">
        <title>Infants hospitalized years apart are colonized by the same room-sourced microbial strains.</title>
        <authorList>
            <person name="Brooks B."/>
            <person name="Olm M.R."/>
            <person name="Firek B.A."/>
            <person name="Baker R."/>
            <person name="Thomas B.C."/>
            <person name="Morowitz M.J."/>
            <person name="Banfield J.F."/>
        </authorList>
    </citation>
    <scope>NUCLEOTIDE SEQUENCE [LARGE SCALE GENOMIC DNA]</scope>
    <source>
        <strain evidence="12">S2_005_003_R2_42</strain>
    </source>
</reference>
<evidence type="ECO:0000313" key="12">
    <source>
        <dbReference type="EMBL" id="PZQ13440.1"/>
    </source>
</evidence>
<proteinExistence type="inferred from homology"/>
<dbReference type="Gene3D" id="3.10.50.40">
    <property type="match status" value="1"/>
</dbReference>
<dbReference type="GO" id="GO:0042026">
    <property type="term" value="P:protein refolding"/>
    <property type="evidence" value="ECO:0007669"/>
    <property type="project" value="UniProtKB-ARBA"/>
</dbReference>
<dbReference type="AlphaFoldDB" id="A0A2W5MJ19"/>
<evidence type="ECO:0000256" key="5">
    <source>
        <dbReference type="ARBA" id="ARBA00023110"/>
    </source>
</evidence>
<comment type="catalytic activity">
    <reaction evidence="1 9 10">
        <text>[protein]-peptidylproline (omega=180) = [protein]-peptidylproline (omega=0)</text>
        <dbReference type="Rhea" id="RHEA:16237"/>
        <dbReference type="Rhea" id="RHEA-COMP:10747"/>
        <dbReference type="Rhea" id="RHEA-COMP:10748"/>
        <dbReference type="ChEBI" id="CHEBI:83833"/>
        <dbReference type="ChEBI" id="CHEBI:83834"/>
        <dbReference type="EC" id="5.2.1.8"/>
    </reaction>
</comment>
<gene>
    <name evidence="12" type="ORF">DI564_11110</name>
</gene>
<sequence>MQVENNKVVAFHYSVSADGDPVDGSRERGQPLEVLIGHGGIIPGLENALIGHAVGDRFEVSVPPAEAYGERQADSIQRVPKKYFQNAHQLRPGSVAVLALREGGHRQVSVVKVGTSVIDVDVNHPLAGRTLAFDIEITAIRDATPEEIAHRHVHGPGHAH</sequence>
<keyword evidence="4" id="KW-0963">Cytoplasm</keyword>
<protein>
    <recommendedName>
        <fullName evidence="10">Peptidyl-prolyl cis-trans isomerase</fullName>
        <ecNumber evidence="10">5.2.1.8</ecNumber>
    </recommendedName>
</protein>
<keyword evidence="6" id="KW-0143">Chaperone</keyword>
<name>A0A2W5MJ19_9GAMM</name>
<dbReference type="Pfam" id="PF00254">
    <property type="entry name" value="FKBP_C"/>
    <property type="match status" value="1"/>
</dbReference>
<keyword evidence="5 9" id="KW-0697">Rotamase</keyword>
<evidence type="ECO:0000256" key="4">
    <source>
        <dbReference type="ARBA" id="ARBA00022490"/>
    </source>
</evidence>
<dbReference type="Proteomes" id="UP000249046">
    <property type="component" value="Unassembled WGS sequence"/>
</dbReference>
<comment type="similarity">
    <text evidence="3 10">Belongs to the FKBP-type PPIase family.</text>
</comment>
<dbReference type="InterPro" id="IPR046357">
    <property type="entry name" value="PPIase_dom_sf"/>
</dbReference>
<feature type="domain" description="PPIase FKBP-type" evidence="11">
    <location>
        <begin position="6"/>
        <end position="80"/>
    </location>
</feature>
<dbReference type="InterPro" id="IPR001179">
    <property type="entry name" value="PPIase_FKBP_dom"/>
</dbReference>
<dbReference type="SUPFAM" id="SSF54534">
    <property type="entry name" value="FKBP-like"/>
    <property type="match status" value="1"/>
</dbReference>
<evidence type="ECO:0000256" key="7">
    <source>
        <dbReference type="ARBA" id="ARBA00023235"/>
    </source>
</evidence>
<evidence type="ECO:0000259" key="11">
    <source>
        <dbReference type="PROSITE" id="PS50059"/>
    </source>
</evidence>
<evidence type="ECO:0000256" key="6">
    <source>
        <dbReference type="ARBA" id="ARBA00023186"/>
    </source>
</evidence>
<comment type="subcellular location">
    <subcellularLocation>
        <location evidence="2">Cytoplasm</location>
    </subcellularLocation>
</comment>
<evidence type="ECO:0000313" key="13">
    <source>
        <dbReference type="Proteomes" id="UP000249046"/>
    </source>
</evidence>
<dbReference type="PANTHER" id="PTHR47861:SF3">
    <property type="entry name" value="FKBP-TYPE PEPTIDYL-PROLYL CIS-TRANS ISOMERASE SLYD"/>
    <property type="match status" value="1"/>
</dbReference>
<dbReference type="PROSITE" id="PS50059">
    <property type="entry name" value="FKBP_PPIASE"/>
    <property type="match status" value="1"/>
</dbReference>
<accession>A0A2W5MJ19</accession>
<dbReference type="GO" id="GO:0005737">
    <property type="term" value="C:cytoplasm"/>
    <property type="evidence" value="ECO:0007669"/>
    <property type="project" value="UniProtKB-SubCell"/>
</dbReference>